<name>A0A9P8TVM4_9HYPO</name>
<evidence type="ECO:0000256" key="1">
    <source>
        <dbReference type="SAM" id="SignalP"/>
    </source>
</evidence>
<dbReference type="SMR" id="A0A9P8TVM4"/>
<feature type="chain" id="PRO_5040505509" evidence="1">
    <location>
        <begin position="19"/>
        <end position="149"/>
    </location>
</feature>
<protein>
    <submittedName>
        <fullName evidence="2">Uncharacterized protein</fullName>
    </submittedName>
</protein>
<dbReference type="EMBL" id="JAIWOZ010000005">
    <property type="protein sequence ID" value="KAH6605394.1"/>
    <property type="molecule type" value="Genomic_DNA"/>
</dbReference>
<dbReference type="CDD" id="cd22191">
    <property type="entry name" value="DPBB_RlpA_EXP_N-like"/>
    <property type="match status" value="1"/>
</dbReference>
<dbReference type="InterPro" id="IPR036908">
    <property type="entry name" value="RlpA-like_sf"/>
</dbReference>
<organism evidence="2 3">
    <name type="scientific">Trichoderma cornu-damae</name>
    <dbReference type="NCBI Taxonomy" id="654480"/>
    <lineage>
        <taxon>Eukaryota</taxon>
        <taxon>Fungi</taxon>
        <taxon>Dikarya</taxon>
        <taxon>Ascomycota</taxon>
        <taxon>Pezizomycotina</taxon>
        <taxon>Sordariomycetes</taxon>
        <taxon>Hypocreomycetidae</taxon>
        <taxon>Hypocreales</taxon>
        <taxon>Hypocreaceae</taxon>
        <taxon>Trichoderma</taxon>
    </lineage>
</organism>
<gene>
    <name evidence="2" type="ORF">Trco_007101</name>
</gene>
<dbReference type="SUPFAM" id="SSF50685">
    <property type="entry name" value="Barwin-like endoglucanases"/>
    <property type="match status" value="1"/>
</dbReference>
<evidence type="ECO:0000313" key="3">
    <source>
        <dbReference type="Proteomes" id="UP000827724"/>
    </source>
</evidence>
<proteinExistence type="predicted"/>
<feature type="signal peptide" evidence="1">
    <location>
        <begin position="1"/>
        <end position="18"/>
    </location>
</feature>
<keyword evidence="3" id="KW-1185">Reference proteome</keyword>
<dbReference type="Gene3D" id="2.40.40.10">
    <property type="entry name" value="RlpA-like domain"/>
    <property type="match status" value="1"/>
</dbReference>
<sequence>MQFSLSIATFALALTASAAPAEKPRGILASGTNNGSIFMYGDPAPARQLFYVYGACGLSTFFASQVDPSMPLIAMPSGVFDLYGSAQHNTLCAKVITITKNGVTRQAVVADRNVSVDNSIDMTLDLWEAFGGHDGDGTLIPGLTWSISS</sequence>
<comment type="caution">
    <text evidence="2">The sequence shown here is derived from an EMBL/GenBank/DDBJ whole genome shotgun (WGS) entry which is preliminary data.</text>
</comment>
<dbReference type="OrthoDB" id="623670at2759"/>
<keyword evidence="1" id="KW-0732">Signal</keyword>
<dbReference type="AlphaFoldDB" id="A0A9P8TVM4"/>
<reference evidence="2" key="1">
    <citation type="submission" date="2021-08" db="EMBL/GenBank/DDBJ databases">
        <title>Chromosome-Level Trichoderma cornu-damae using Hi-C Data.</title>
        <authorList>
            <person name="Kim C.S."/>
        </authorList>
    </citation>
    <scope>NUCLEOTIDE SEQUENCE</scope>
    <source>
        <strain evidence="2">KA19-0412C</strain>
    </source>
</reference>
<dbReference type="Proteomes" id="UP000827724">
    <property type="component" value="Unassembled WGS sequence"/>
</dbReference>
<evidence type="ECO:0000313" key="2">
    <source>
        <dbReference type="EMBL" id="KAH6605394.1"/>
    </source>
</evidence>
<accession>A0A9P8TVM4</accession>